<dbReference type="Gene3D" id="3.30.420.10">
    <property type="entry name" value="Ribonuclease H-like superfamily/Ribonuclease H"/>
    <property type="match status" value="1"/>
</dbReference>
<dbReference type="InterPro" id="IPR053151">
    <property type="entry name" value="RNase_H-like"/>
</dbReference>
<protein>
    <recommendedName>
        <fullName evidence="1">RNase H type-1 domain-containing protein</fullName>
    </recommendedName>
</protein>
<dbReference type="CDD" id="cd06222">
    <property type="entry name" value="RNase_H_like"/>
    <property type="match status" value="1"/>
</dbReference>
<dbReference type="PANTHER" id="PTHR47723:SF19">
    <property type="entry name" value="POLYNUCLEOTIDYL TRANSFERASE, RIBONUCLEASE H-LIKE SUPERFAMILY PROTEIN"/>
    <property type="match status" value="1"/>
</dbReference>
<organism evidence="2 3">
    <name type="scientific">Hibiscus sabdariffa</name>
    <name type="common">roselle</name>
    <dbReference type="NCBI Taxonomy" id="183260"/>
    <lineage>
        <taxon>Eukaryota</taxon>
        <taxon>Viridiplantae</taxon>
        <taxon>Streptophyta</taxon>
        <taxon>Embryophyta</taxon>
        <taxon>Tracheophyta</taxon>
        <taxon>Spermatophyta</taxon>
        <taxon>Magnoliopsida</taxon>
        <taxon>eudicotyledons</taxon>
        <taxon>Gunneridae</taxon>
        <taxon>Pentapetalae</taxon>
        <taxon>rosids</taxon>
        <taxon>malvids</taxon>
        <taxon>Malvales</taxon>
        <taxon>Malvaceae</taxon>
        <taxon>Malvoideae</taxon>
        <taxon>Hibiscus</taxon>
    </lineage>
</organism>
<dbReference type="InterPro" id="IPR002156">
    <property type="entry name" value="RNaseH_domain"/>
</dbReference>
<evidence type="ECO:0000313" key="3">
    <source>
        <dbReference type="Proteomes" id="UP001472677"/>
    </source>
</evidence>
<evidence type="ECO:0000259" key="1">
    <source>
        <dbReference type="Pfam" id="PF13456"/>
    </source>
</evidence>
<proteinExistence type="predicted"/>
<accession>A0ABR2D2K0</accession>
<comment type="caution">
    <text evidence="2">The sequence shown here is derived from an EMBL/GenBank/DDBJ whole genome shotgun (WGS) entry which is preliminary data.</text>
</comment>
<keyword evidence="3" id="KW-1185">Reference proteome</keyword>
<dbReference type="InterPro" id="IPR044730">
    <property type="entry name" value="RNase_H-like_dom_plant"/>
</dbReference>
<reference evidence="2 3" key="1">
    <citation type="journal article" date="2024" name="G3 (Bethesda)">
        <title>Genome assembly of Hibiscus sabdariffa L. provides insights into metabolisms of medicinal natural products.</title>
        <authorList>
            <person name="Kim T."/>
        </authorList>
    </citation>
    <scope>NUCLEOTIDE SEQUENCE [LARGE SCALE GENOMIC DNA]</scope>
    <source>
        <strain evidence="2">TK-2024</strain>
        <tissue evidence="2">Old leaves</tissue>
    </source>
</reference>
<dbReference type="Proteomes" id="UP001472677">
    <property type="component" value="Unassembled WGS sequence"/>
</dbReference>
<name>A0ABR2D2K0_9ROSI</name>
<dbReference type="SUPFAM" id="SSF53098">
    <property type="entry name" value="Ribonuclease H-like"/>
    <property type="match status" value="1"/>
</dbReference>
<dbReference type="EMBL" id="JBBPBM010000038">
    <property type="protein sequence ID" value="KAK8527668.1"/>
    <property type="molecule type" value="Genomic_DNA"/>
</dbReference>
<evidence type="ECO:0000313" key="2">
    <source>
        <dbReference type="EMBL" id="KAK8527668.1"/>
    </source>
</evidence>
<dbReference type="PANTHER" id="PTHR47723">
    <property type="entry name" value="OS05G0353850 PROTEIN"/>
    <property type="match status" value="1"/>
</dbReference>
<dbReference type="InterPro" id="IPR012337">
    <property type="entry name" value="RNaseH-like_sf"/>
</dbReference>
<feature type="domain" description="RNase H type-1" evidence="1">
    <location>
        <begin position="2"/>
        <end position="79"/>
    </location>
</feature>
<sequence>MAACGGVGRDSELKWCFGFAKDIGSCSCLEVEFWGIYEGLATAWSLGYSHVILETDSREAYDTIVSRNDAANAIERLVRSGSLEYRCWLDAPIAVCDRLVVDGEHSAPLATVDASRDLVTRRELMSTLFLQLGFE</sequence>
<dbReference type="InterPro" id="IPR036397">
    <property type="entry name" value="RNaseH_sf"/>
</dbReference>
<dbReference type="Pfam" id="PF13456">
    <property type="entry name" value="RVT_3"/>
    <property type="match status" value="1"/>
</dbReference>
<gene>
    <name evidence="2" type="ORF">V6N12_054873</name>
</gene>